<proteinExistence type="predicted"/>
<dbReference type="EMBL" id="GBRH01179837">
    <property type="protein sequence ID" value="JAE18059.1"/>
    <property type="molecule type" value="Transcribed_RNA"/>
</dbReference>
<organism evidence="1">
    <name type="scientific">Arundo donax</name>
    <name type="common">Giant reed</name>
    <name type="synonym">Donax arundinaceus</name>
    <dbReference type="NCBI Taxonomy" id="35708"/>
    <lineage>
        <taxon>Eukaryota</taxon>
        <taxon>Viridiplantae</taxon>
        <taxon>Streptophyta</taxon>
        <taxon>Embryophyta</taxon>
        <taxon>Tracheophyta</taxon>
        <taxon>Spermatophyta</taxon>
        <taxon>Magnoliopsida</taxon>
        <taxon>Liliopsida</taxon>
        <taxon>Poales</taxon>
        <taxon>Poaceae</taxon>
        <taxon>PACMAD clade</taxon>
        <taxon>Arundinoideae</taxon>
        <taxon>Arundineae</taxon>
        <taxon>Arundo</taxon>
    </lineage>
</organism>
<sequence length="31" mass="3514">MYPTASVLKAIRPYVRDICPDVLPCNHRSVV</sequence>
<dbReference type="AlphaFoldDB" id="A0A0A9G3K4"/>
<evidence type="ECO:0000313" key="1">
    <source>
        <dbReference type="EMBL" id="JAE18059.1"/>
    </source>
</evidence>
<accession>A0A0A9G3K4</accession>
<protein>
    <submittedName>
        <fullName evidence="1">Uncharacterized protein</fullName>
    </submittedName>
</protein>
<name>A0A0A9G3K4_ARUDO</name>
<reference evidence="1" key="1">
    <citation type="submission" date="2014-09" db="EMBL/GenBank/DDBJ databases">
        <authorList>
            <person name="Magalhaes I.L.F."/>
            <person name="Oliveira U."/>
            <person name="Santos F.R."/>
            <person name="Vidigal T.H.D.A."/>
            <person name="Brescovit A.D."/>
            <person name="Santos A.J."/>
        </authorList>
    </citation>
    <scope>NUCLEOTIDE SEQUENCE</scope>
    <source>
        <tissue evidence="1">Shoot tissue taken approximately 20 cm above the soil surface</tissue>
    </source>
</reference>
<reference evidence="1" key="2">
    <citation type="journal article" date="2015" name="Data Brief">
        <title>Shoot transcriptome of the giant reed, Arundo donax.</title>
        <authorList>
            <person name="Barrero R.A."/>
            <person name="Guerrero F.D."/>
            <person name="Moolhuijzen P."/>
            <person name="Goolsby J.A."/>
            <person name="Tidwell J."/>
            <person name="Bellgard S.E."/>
            <person name="Bellgard M.I."/>
        </authorList>
    </citation>
    <scope>NUCLEOTIDE SEQUENCE</scope>
    <source>
        <tissue evidence="1">Shoot tissue taken approximately 20 cm above the soil surface</tissue>
    </source>
</reference>